<gene>
    <name evidence="4" type="ORF">BDV95DRAFT_609566</name>
</gene>
<organism evidence="4 5">
    <name type="scientific">Massariosphaeria phaeospora</name>
    <dbReference type="NCBI Taxonomy" id="100035"/>
    <lineage>
        <taxon>Eukaryota</taxon>
        <taxon>Fungi</taxon>
        <taxon>Dikarya</taxon>
        <taxon>Ascomycota</taxon>
        <taxon>Pezizomycotina</taxon>
        <taxon>Dothideomycetes</taxon>
        <taxon>Pleosporomycetidae</taxon>
        <taxon>Pleosporales</taxon>
        <taxon>Pleosporales incertae sedis</taxon>
        <taxon>Massariosphaeria</taxon>
    </lineage>
</organism>
<dbReference type="Pfam" id="PF00106">
    <property type="entry name" value="adh_short"/>
    <property type="match status" value="1"/>
</dbReference>
<dbReference type="Gene3D" id="3.40.50.720">
    <property type="entry name" value="NAD(P)-binding Rossmann-like Domain"/>
    <property type="match status" value="1"/>
</dbReference>
<dbReference type="OrthoDB" id="542013at2759"/>
<dbReference type="GO" id="GO:0016491">
    <property type="term" value="F:oxidoreductase activity"/>
    <property type="evidence" value="ECO:0007669"/>
    <property type="project" value="UniProtKB-KW"/>
</dbReference>
<dbReference type="PANTHER" id="PTHR24320">
    <property type="entry name" value="RETINOL DEHYDROGENASE"/>
    <property type="match status" value="1"/>
</dbReference>
<dbReference type="Proteomes" id="UP000481861">
    <property type="component" value="Unassembled WGS sequence"/>
</dbReference>
<dbReference type="InterPro" id="IPR002347">
    <property type="entry name" value="SDR_fam"/>
</dbReference>
<proteinExistence type="inferred from homology"/>
<keyword evidence="5" id="KW-1185">Reference proteome</keyword>
<dbReference type="SUPFAM" id="SSF51735">
    <property type="entry name" value="NAD(P)-binding Rossmann-fold domains"/>
    <property type="match status" value="1"/>
</dbReference>
<comment type="similarity">
    <text evidence="1">Belongs to the short-chain dehydrogenases/reductases (SDR) family.</text>
</comment>
<dbReference type="InterPro" id="IPR036291">
    <property type="entry name" value="NAD(P)-bd_dom_sf"/>
</dbReference>
<sequence>MGSTTLQPTNENMLKMLWTAKAKTNSRPTPPSISFAGQTVIITGGNTGLGLTCGEYMLKHQLTHLIIGSRSLERGEHAAAPLRKAFPKASIDVWALDMISYESIQAFVVKCNTLPRLDTAILNAGMTQAQWHINPSTGHEDIFQVNYLSTALLSILLLPLLKSKSPPNTPGRLLLIGSGTALSAPFTNRNADPLIPSFDDPKGWSAIAAGQRYSLSKLAGLMFLSKLADTVAAEDVIVNAVAPGMVHGTALHRDSPAGVRLVIMPILHKLLARSLEEGASTYVDAVTTKGKESHGSFLVDWEIAPFPSLMYTEEGKQTTDRLWHETVKEFEFAGARGILDSMGRRK</sequence>
<evidence type="ECO:0000256" key="3">
    <source>
        <dbReference type="ARBA" id="ARBA00023002"/>
    </source>
</evidence>
<dbReference type="PRINTS" id="PR00081">
    <property type="entry name" value="GDHRDH"/>
</dbReference>
<evidence type="ECO:0000256" key="2">
    <source>
        <dbReference type="ARBA" id="ARBA00022857"/>
    </source>
</evidence>
<dbReference type="PANTHER" id="PTHR24320:SF252">
    <property type="entry name" value="DEHYDROGENASE_REDUCTASE FAMILY PROTEIN, PUTATIVE (AFU_ORTHOLOGUE AFUA_3G08550)-RELATED"/>
    <property type="match status" value="1"/>
</dbReference>
<name>A0A7C8I6R8_9PLEO</name>
<reference evidence="4 5" key="1">
    <citation type="submission" date="2020-01" db="EMBL/GenBank/DDBJ databases">
        <authorList>
            <consortium name="DOE Joint Genome Institute"/>
            <person name="Haridas S."/>
            <person name="Albert R."/>
            <person name="Binder M."/>
            <person name="Bloem J."/>
            <person name="Labutti K."/>
            <person name="Salamov A."/>
            <person name="Andreopoulos B."/>
            <person name="Baker S.E."/>
            <person name="Barry K."/>
            <person name="Bills G."/>
            <person name="Bluhm B.H."/>
            <person name="Cannon C."/>
            <person name="Castanera R."/>
            <person name="Culley D.E."/>
            <person name="Daum C."/>
            <person name="Ezra D."/>
            <person name="Gonzalez J.B."/>
            <person name="Henrissat B."/>
            <person name="Kuo A."/>
            <person name="Liang C."/>
            <person name="Lipzen A."/>
            <person name="Lutzoni F."/>
            <person name="Magnuson J."/>
            <person name="Mondo S."/>
            <person name="Nolan M."/>
            <person name="Ohm R."/>
            <person name="Pangilinan J."/>
            <person name="Park H.-J.H."/>
            <person name="Ramirez L."/>
            <person name="Alfaro M."/>
            <person name="Sun H."/>
            <person name="Tritt A."/>
            <person name="Yoshinaga Y."/>
            <person name="Zwiers L.-H.L."/>
            <person name="Turgeon B.G."/>
            <person name="Goodwin S.B."/>
            <person name="Spatafora J.W."/>
            <person name="Crous P.W."/>
            <person name="Grigoriev I.V."/>
        </authorList>
    </citation>
    <scope>NUCLEOTIDE SEQUENCE [LARGE SCALE GENOMIC DNA]</scope>
    <source>
        <strain evidence="4 5">CBS 611.86</strain>
    </source>
</reference>
<evidence type="ECO:0000313" key="5">
    <source>
        <dbReference type="Proteomes" id="UP000481861"/>
    </source>
</evidence>
<protein>
    <submittedName>
        <fullName evidence="4">Short chain dehydrogenase</fullName>
    </submittedName>
</protein>
<comment type="caution">
    <text evidence="4">The sequence shown here is derived from an EMBL/GenBank/DDBJ whole genome shotgun (WGS) entry which is preliminary data.</text>
</comment>
<evidence type="ECO:0000256" key="1">
    <source>
        <dbReference type="ARBA" id="ARBA00006484"/>
    </source>
</evidence>
<accession>A0A7C8I6R8</accession>
<dbReference type="AlphaFoldDB" id="A0A7C8I6R8"/>
<keyword evidence="2" id="KW-0521">NADP</keyword>
<dbReference type="EMBL" id="JAADJZ010000018">
    <property type="protein sequence ID" value="KAF2868653.1"/>
    <property type="molecule type" value="Genomic_DNA"/>
</dbReference>
<keyword evidence="3" id="KW-0560">Oxidoreductase</keyword>
<evidence type="ECO:0000313" key="4">
    <source>
        <dbReference type="EMBL" id="KAF2868653.1"/>
    </source>
</evidence>